<reference evidence="2 3" key="1">
    <citation type="submission" date="2019-03" db="EMBL/GenBank/DDBJ databases">
        <title>Genomic Encyclopedia of Type Strains, Phase IV (KMG-IV): sequencing the most valuable type-strain genomes for metagenomic binning, comparative biology and taxonomic classification.</title>
        <authorList>
            <person name="Goeker M."/>
        </authorList>
    </citation>
    <scope>NUCLEOTIDE SEQUENCE [LARGE SCALE GENOMIC DNA]</scope>
    <source>
        <strain evidence="2 3">DSM 9035</strain>
    </source>
</reference>
<accession>A0A4V2UXE5</accession>
<dbReference type="Gene3D" id="3.40.50.150">
    <property type="entry name" value="Vaccinia Virus protein VP39"/>
    <property type="match status" value="1"/>
</dbReference>
<name>A0A4V2UXE5_9HYPH</name>
<feature type="transmembrane region" description="Helical" evidence="1">
    <location>
        <begin position="101"/>
        <end position="123"/>
    </location>
</feature>
<sequence>MHVYSDTGNAFVAAHIPPESRRILDIGCGSGDLARLIKQRRPAVTIEGITHNQVEADAASDVLDKVYVADIERDAAARIAPPFDCLLFSHVLEHMRDPARVLSAFLPMLEAGGAIVIAVPNVLEWRTRARFLMGDWTYADSGILDRTHLRFFTYATVEHHFDHADLRGRIEIIEKKAEGSVPLWPLRRLRSAKPLLAAIDAAGTRHFPNLFGRQILLLARKVA</sequence>
<proteinExistence type="predicted"/>
<dbReference type="GO" id="GO:0008168">
    <property type="term" value="F:methyltransferase activity"/>
    <property type="evidence" value="ECO:0007669"/>
    <property type="project" value="UniProtKB-KW"/>
</dbReference>
<protein>
    <submittedName>
        <fullName evidence="2">Methyltransferase family protein</fullName>
    </submittedName>
</protein>
<dbReference type="SUPFAM" id="SSF53335">
    <property type="entry name" value="S-adenosyl-L-methionine-dependent methyltransferases"/>
    <property type="match status" value="1"/>
</dbReference>
<dbReference type="RefSeq" id="WP_165933791.1">
    <property type="nucleotide sequence ID" value="NZ_SMAI01000010.1"/>
</dbReference>
<keyword evidence="1" id="KW-0812">Transmembrane</keyword>
<gene>
    <name evidence="2" type="ORF">EDC64_11051</name>
</gene>
<keyword evidence="2" id="KW-0808">Transferase</keyword>
<dbReference type="CDD" id="cd02440">
    <property type="entry name" value="AdoMet_MTases"/>
    <property type="match status" value="1"/>
</dbReference>
<keyword evidence="3" id="KW-1185">Reference proteome</keyword>
<comment type="caution">
    <text evidence="2">The sequence shown here is derived from an EMBL/GenBank/DDBJ whole genome shotgun (WGS) entry which is preliminary data.</text>
</comment>
<evidence type="ECO:0000313" key="3">
    <source>
        <dbReference type="Proteomes" id="UP000294664"/>
    </source>
</evidence>
<dbReference type="AlphaFoldDB" id="A0A4V2UXE5"/>
<evidence type="ECO:0000313" key="2">
    <source>
        <dbReference type="EMBL" id="TCT03188.1"/>
    </source>
</evidence>
<evidence type="ECO:0000256" key="1">
    <source>
        <dbReference type="SAM" id="Phobius"/>
    </source>
</evidence>
<keyword evidence="1" id="KW-0472">Membrane</keyword>
<dbReference type="InterPro" id="IPR029063">
    <property type="entry name" value="SAM-dependent_MTases_sf"/>
</dbReference>
<organism evidence="2 3">
    <name type="scientific">Aquabacter spiritensis</name>
    <dbReference type="NCBI Taxonomy" id="933073"/>
    <lineage>
        <taxon>Bacteria</taxon>
        <taxon>Pseudomonadati</taxon>
        <taxon>Pseudomonadota</taxon>
        <taxon>Alphaproteobacteria</taxon>
        <taxon>Hyphomicrobiales</taxon>
        <taxon>Xanthobacteraceae</taxon>
        <taxon>Aquabacter</taxon>
    </lineage>
</organism>
<dbReference type="EMBL" id="SMAI01000010">
    <property type="protein sequence ID" value="TCT03188.1"/>
    <property type="molecule type" value="Genomic_DNA"/>
</dbReference>
<keyword evidence="2" id="KW-0489">Methyltransferase</keyword>
<keyword evidence="1" id="KW-1133">Transmembrane helix</keyword>
<dbReference type="Proteomes" id="UP000294664">
    <property type="component" value="Unassembled WGS sequence"/>
</dbReference>
<dbReference type="PANTHER" id="PTHR43861">
    <property type="entry name" value="TRANS-ACONITATE 2-METHYLTRANSFERASE-RELATED"/>
    <property type="match status" value="1"/>
</dbReference>
<dbReference type="GO" id="GO:0032259">
    <property type="term" value="P:methylation"/>
    <property type="evidence" value="ECO:0007669"/>
    <property type="project" value="UniProtKB-KW"/>
</dbReference>
<dbReference type="Pfam" id="PF13489">
    <property type="entry name" value="Methyltransf_23"/>
    <property type="match status" value="1"/>
</dbReference>